<accession>A0ABW3K2A1</accession>
<proteinExistence type="predicted"/>
<evidence type="ECO:0000313" key="1">
    <source>
        <dbReference type="EMBL" id="MFD1000043.1"/>
    </source>
</evidence>
<dbReference type="Proteomes" id="UP001597112">
    <property type="component" value="Unassembled WGS sequence"/>
</dbReference>
<dbReference type="EMBL" id="JBHTKA010000003">
    <property type="protein sequence ID" value="MFD1000043.1"/>
    <property type="molecule type" value="Genomic_DNA"/>
</dbReference>
<reference evidence="2" key="1">
    <citation type="journal article" date="2019" name="Int. J. Syst. Evol. Microbiol.">
        <title>The Global Catalogue of Microorganisms (GCM) 10K type strain sequencing project: providing services to taxonomists for standard genome sequencing and annotation.</title>
        <authorList>
            <consortium name="The Broad Institute Genomics Platform"/>
            <consortium name="The Broad Institute Genome Sequencing Center for Infectious Disease"/>
            <person name="Wu L."/>
            <person name="Ma J."/>
        </authorList>
    </citation>
    <scope>NUCLEOTIDE SEQUENCE [LARGE SCALE GENOMIC DNA]</scope>
    <source>
        <strain evidence="2">CCUG 58938</strain>
    </source>
</reference>
<evidence type="ECO:0008006" key="3">
    <source>
        <dbReference type="Google" id="ProtNLM"/>
    </source>
</evidence>
<gene>
    <name evidence="1" type="ORF">ACFQ21_12040</name>
</gene>
<name>A0ABW3K2A1_9BACT</name>
<organism evidence="1 2">
    <name type="scientific">Ohtaekwangia kribbensis</name>
    <dbReference type="NCBI Taxonomy" id="688913"/>
    <lineage>
        <taxon>Bacteria</taxon>
        <taxon>Pseudomonadati</taxon>
        <taxon>Bacteroidota</taxon>
        <taxon>Cytophagia</taxon>
        <taxon>Cytophagales</taxon>
        <taxon>Fulvivirgaceae</taxon>
        <taxon>Ohtaekwangia</taxon>
    </lineage>
</organism>
<dbReference type="RefSeq" id="WP_377579305.1">
    <property type="nucleotide sequence ID" value="NZ_JBHTKA010000003.1"/>
</dbReference>
<evidence type="ECO:0000313" key="2">
    <source>
        <dbReference type="Proteomes" id="UP001597112"/>
    </source>
</evidence>
<sequence>MKHVLFVYIALCAHSLVQAQETRGRFFIEVGATARTTIFYRHDAERHTSLLHPNAPYDYRAGVNGTGIQVTPGIALTKSVRLHAGTTLRYDVYRIHTDDSRDHTFYVDESVFITKTFGDIVYIGGGYTFYNIGKSLHYHNNGTDETLRLQFNSFDIVSGVYFRRVWIEPRISVVRKDFPGSIKERATLLGVRVFYVLKC</sequence>
<comment type="caution">
    <text evidence="1">The sequence shown here is derived from an EMBL/GenBank/DDBJ whole genome shotgun (WGS) entry which is preliminary data.</text>
</comment>
<protein>
    <recommendedName>
        <fullName evidence="3">Outer membrane protein beta-barrel domain-containing protein</fullName>
    </recommendedName>
</protein>
<keyword evidence="2" id="KW-1185">Reference proteome</keyword>